<reference evidence="2 3" key="2">
    <citation type="journal article" date="2018" name="Plant J.">
        <title>The Physcomitrella patens chromosome-scale assembly reveals moss genome structure and evolution.</title>
        <authorList>
            <person name="Lang D."/>
            <person name="Ullrich K.K."/>
            <person name="Murat F."/>
            <person name="Fuchs J."/>
            <person name="Jenkins J."/>
            <person name="Haas F.B."/>
            <person name="Piednoel M."/>
            <person name="Gundlach H."/>
            <person name="Van Bel M."/>
            <person name="Meyberg R."/>
            <person name="Vives C."/>
            <person name="Morata J."/>
            <person name="Symeonidi A."/>
            <person name="Hiss M."/>
            <person name="Muchero W."/>
            <person name="Kamisugi Y."/>
            <person name="Saleh O."/>
            <person name="Blanc G."/>
            <person name="Decker E.L."/>
            <person name="van Gessel N."/>
            <person name="Grimwood J."/>
            <person name="Hayes R.D."/>
            <person name="Graham S.W."/>
            <person name="Gunter L.E."/>
            <person name="McDaniel S.F."/>
            <person name="Hoernstein S.N.W."/>
            <person name="Larsson A."/>
            <person name="Li F.W."/>
            <person name="Perroud P.F."/>
            <person name="Phillips J."/>
            <person name="Ranjan P."/>
            <person name="Rokshar D.S."/>
            <person name="Rothfels C.J."/>
            <person name="Schneider L."/>
            <person name="Shu S."/>
            <person name="Stevenson D.W."/>
            <person name="Thummler F."/>
            <person name="Tillich M."/>
            <person name="Villarreal Aguilar J.C."/>
            <person name="Widiez T."/>
            <person name="Wong G.K."/>
            <person name="Wymore A."/>
            <person name="Zhang Y."/>
            <person name="Zimmer A.D."/>
            <person name="Quatrano R.S."/>
            <person name="Mayer K.F.X."/>
            <person name="Goodstein D."/>
            <person name="Casacuberta J.M."/>
            <person name="Vandepoele K."/>
            <person name="Reski R."/>
            <person name="Cuming A.C."/>
            <person name="Tuskan G.A."/>
            <person name="Maumus F."/>
            <person name="Salse J."/>
            <person name="Schmutz J."/>
            <person name="Rensing S.A."/>
        </authorList>
    </citation>
    <scope>NUCLEOTIDE SEQUENCE [LARGE SCALE GENOMIC DNA]</scope>
    <source>
        <strain evidence="2 3">cv. Gransden 2004</strain>
    </source>
</reference>
<dbReference type="PANTHER" id="PTHR35691:SF1">
    <property type="entry name" value="EXPRESSED PROTEIN"/>
    <property type="match status" value="1"/>
</dbReference>
<evidence type="ECO:0000313" key="2">
    <source>
        <dbReference type="EnsemblPlants" id="Pp3c3_450V3.2"/>
    </source>
</evidence>
<reference evidence="2 3" key="1">
    <citation type="journal article" date="2008" name="Science">
        <title>The Physcomitrella genome reveals evolutionary insights into the conquest of land by plants.</title>
        <authorList>
            <person name="Rensing S."/>
            <person name="Lang D."/>
            <person name="Zimmer A."/>
            <person name="Terry A."/>
            <person name="Salamov A."/>
            <person name="Shapiro H."/>
            <person name="Nishiyama T."/>
            <person name="Perroud P.-F."/>
            <person name="Lindquist E."/>
            <person name="Kamisugi Y."/>
            <person name="Tanahashi T."/>
            <person name="Sakakibara K."/>
            <person name="Fujita T."/>
            <person name="Oishi K."/>
            <person name="Shin-I T."/>
            <person name="Kuroki Y."/>
            <person name="Toyoda A."/>
            <person name="Suzuki Y."/>
            <person name="Hashimoto A."/>
            <person name="Yamaguchi K."/>
            <person name="Sugano A."/>
            <person name="Kohara Y."/>
            <person name="Fujiyama A."/>
            <person name="Anterola A."/>
            <person name="Aoki S."/>
            <person name="Ashton N."/>
            <person name="Barbazuk W.B."/>
            <person name="Barker E."/>
            <person name="Bennetzen J."/>
            <person name="Bezanilla M."/>
            <person name="Blankenship R."/>
            <person name="Cho S.H."/>
            <person name="Dutcher S."/>
            <person name="Estelle M."/>
            <person name="Fawcett J.A."/>
            <person name="Gundlach H."/>
            <person name="Hanada K."/>
            <person name="Heyl A."/>
            <person name="Hicks K.A."/>
            <person name="Hugh J."/>
            <person name="Lohr M."/>
            <person name="Mayer K."/>
            <person name="Melkozernov A."/>
            <person name="Murata T."/>
            <person name="Nelson D."/>
            <person name="Pils B."/>
            <person name="Prigge M."/>
            <person name="Reiss B."/>
            <person name="Renner T."/>
            <person name="Rombauts S."/>
            <person name="Rushton P."/>
            <person name="Sanderfoot A."/>
            <person name="Schween G."/>
            <person name="Shiu S.-H."/>
            <person name="Stueber K."/>
            <person name="Theodoulou F.L."/>
            <person name="Tu H."/>
            <person name="Van de Peer Y."/>
            <person name="Verrier P.J."/>
            <person name="Waters E."/>
            <person name="Wood A."/>
            <person name="Yang L."/>
            <person name="Cove D."/>
            <person name="Cuming A."/>
            <person name="Hasebe M."/>
            <person name="Lucas S."/>
            <person name="Mishler D.B."/>
            <person name="Reski R."/>
            <person name="Grigoriev I."/>
            <person name="Quatrano R.S."/>
            <person name="Boore J.L."/>
        </authorList>
    </citation>
    <scope>NUCLEOTIDE SEQUENCE [LARGE SCALE GENOMIC DNA]</scope>
    <source>
        <strain evidence="2 3">cv. Gransden 2004</strain>
    </source>
</reference>
<keyword evidence="1" id="KW-0472">Membrane</keyword>
<dbReference type="Gramene" id="Pp3c3_450V3.2">
    <property type="protein sequence ID" value="Pp3c3_450V3.2"/>
    <property type="gene ID" value="Pp3c3_450"/>
</dbReference>
<sequence>MGCFKRGIKNVEYIETVLCSCWWHAVVEALIFLVAAIAIPVGIKKKSLAPLVLLGSNGAMLDIVQSFADIEREWLEEEQATEHLAKKDSIDLSASLSLR</sequence>
<dbReference type="EMBL" id="ABEU02000003">
    <property type="status" value="NOT_ANNOTATED_CDS"/>
    <property type="molecule type" value="Genomic_DNA"/>
</dbReference>
<protein>
    <submittedName>
        <fullName evidence="2">Uncharacterized protein</fullName>
    </submittedName>
</protein>
<dbReference type="Proteomes" id="UP000006727">
    <property type="component" value="Chromosome 3"/>
</dbReference>
<feature type="transmembrane region" description="Helical" evidence="1">
    <location>
        <begin position="22"/>
        <end position="43"/>
    </location>
</feature>
<dbReference type="AlphaFoldDB" id="A0A7I4DT11"/>
<keyword evidence="3" id="KW-1185">Reference proteome</keyword>
<dbReference type="EnsemblPlants" id="Pp3c3_450V3.2">
    <property type="protein sequence ID" value="Pp3c3_450V3.2"/>
    <property type="gene ID" value="Pp3c3_450"/>
</dbReference>
<evidence type="ECO:0000313" key="3">
    <source>
        <dbReference type="Proteomes" id="UP000006727"/>
    </source>
</evidence>
<organism evidence="2 3">
    <name type="scientific">Physcomitrium patens</name>
    <name type="common">Spreading-leaved earth moss</name>
    <name type="synonym">Physcomitrella patens</name>
    <dbReference type="NCBI Taxonomy" id="3218"/>
    <lineage>
        <taxon>Eukaryota</taxon>
        <taxon>Viridiplantae</taxon>
        <taxon>Streptophyta</taxon>
        <taxon>Embryophyta</taxon>
        <taxon>Bryophyta</taxon>
        <taxon>Bryophytina</taxon>
        <taxon>Bryopsida</taxon>
        <taxon>Funariidae</taxon>
        <taxon>Funariales</taxon>
        <taxon>Funariaceae</taxon>
        <taxon>Physcomitrium</taxon>
    </lineage>
</organism>
<keyword evidence="1" id="KW-1133">Transmembrane helix</keyword>
<proteinExistence type="predicted"/>
<name>A0A7I4DT11_PHYPA</name>
<dbReference type="PANTHER" id="PTHR35691">
    <property type="entry name" value="EXPRESSED PROTEIN"/>
    <property type="match status" value="1"/>
</dbReference>
<reference evidence="2" key="3">
    <citation type="submission" date="2020-12" db="UniProtKB">
        <authorList>
            <consortium name="EnsemblPlants"/>
        </authorList>
    </citation>
    <scope>IDENTIFICATION</scope>
</reference>
<accession>A0A7I4DT11</accession>
<dbReference type="InParanoid" id="A0A7I4DT11"/>
<keyword evidence="1" id="KW-0812">Transmembrane</keyword>
<evidence type="ECO:0000256" key="1">
    <source>
        <dbReference type="SAM" id="Phobius"/>
    </source>
</evidence>